<dbReference type="EMBL" id="VNIM01000020">
    <property type="protein sequence ID" value="TVV75464.1"/>
    <property type="molecule type" value="Genomic_DNA"/>
</dbReference>
<evidence type="ECO:0000313" key="6">
    <source>
        <dbReference type="EMBL" id="TVV75464.1"/>
    </source>
</evidence>
<evidence type="ECO:0000259" key="5">
    <source>
        <dbReference type="Pfam" id="PF06441"/>
    </source>
</evidence>
<reference evidence="6 7" key="1">
    <citation type="submission" date="2019-07" db="EMBL/GenBank/DDBJ databases">
        <title>Sphingomonas solaris sp. nov., isolated from a solar panel from Boston, Massachusetts.</title>
        <authorList>
            <person name="Tanner K."/>
            <person name="Pascual J."/>
            <person name="Mancuso C."/>
            <person name="Pereto J."/>
            <person name="Khalil A."/>
            <person name="Vilanova C."/>
        </authorList>
    </citation>
    <scope>NUCLEOTIDE SEQUENCE [LARGE SCALE GENOMIC DNA]</scope>
    <source>
        <strain evidence="6 7">R4DWN</strain>
    </source>
</reference>
<dbReference type="InterPro" id="IPR029058">
    <property type="entry name" value="AB_hydrolase_fold"/>
</dbReference>
<sequence>MTAGLIEDFHLDVPEAALDDLRDRLARTRWPERETVMDATQGVPLADAQALCAYWRDSYDWRRCEARLNALGQFRTTIDGLGIHFLHIRSPEPDALPLILTHGWPGSVIEFLKVIGPLSDPAAHGGDRGQAFHLVIPSLPGYGFSDKPAEHGWSVERIAAAWIELMRRLGYDRFVAQGGDWGSAVTSAMAVIRPPELAAIHLNFVVATPTADDLATLNDREKTAIADMQQVSTQGRAYAELQRTRPQTLGYSLVDSPAGQAAWIYEKLAAWTDSGGDPTTVLSYDEMLDNIMLYWLPAAGASSARLYWESMAGFGAGTTDLPVGCSIFPGEMTRPSRRWAARKYSNIVHWGEPARGGHFAAFEQPALFVDELRAAFATIRDRAPA</sequence>
<keyword evidence="3 6" id="KW-0378">Hydrolase</keyword>
<dbReference type="InterPro" id="IPR016292">
    <property type="entry name" value="Epoxide_hydrolase"/>
</dbReference>
<dbReference type="Proteomes" id="UP000318681">
    <property type="component" value="Unassembled WGS sequence"/>
</dbReference>
<dbReference type="AlphaFoldDB" id="A0A558R7V2"/>
<accession>A0A558R7V2</accession>
<dbReference type="InterPro" id="IPR010497">
    <property type="entry name" value="Epoxide_hydro_N"/>
</dbReference>
<dbReference type="OrthoDB" id="27092at2"/>
<feature type="active site" description="Nucleophile" evidence="4">
    <location>
        <position position="180"/>
    </location>
</feature>
<comment type="similarity">
    <text evidence="1">Belongs to the peptidase S33 family.</text>
</comment>
<comment type="caution">
    <text evidence="6">The sequence shown here is derived from an EMBL/GenBank/DDBJ whole genome shotgun (WGS) entry which is preliminary data.</text>
</comment>
<dbReference type="PANTHER" id="PTHR21661">
    <property type="entry name" value="EPOXIDE HYDROLASE 1-RELATED"/>
    <property type="match status" value="1"/>
</dbReference>
<dbReference type="PANTHER" id="PTHR21661:SF35">
    <property type="entry name" value="EPOXIDE HYDROLASE"/>
    <property type="match status" value="1"/>
</dbReference>
<proteinExistence type="inferred from homology"/>
<dbReference type="SUPFAM" id="SSF53474">
    <property type="entry name" value="alpha/beta-Hydrolases"/>
    <property type="match status" value="1"/>
</dbReference>
<evidence type="ECO:0000313" key="7">
    <source>
        <dbReference type="Proteomes" id="UP000318681"/>
    </source>
</evidence>
<evidence type="ECO:0000256" key="3">
    <source>
        <dbReference type="ARBA" id="ARBA00022801"/>
    </source>
</evidence>
<evidence type="ECO:0000256" key="4">
    <source>
        <dbReference type="PIRSR" id="PIRSR001112-1"/>
    </source>
</evidence>
<dbReference type="GO" id="GO:0097176">
    <property type="term" value="P:epoxide metabolic process"/>
    <property type="evidence" value="ECO:0007669"/>
    <property type="project" value="TreeGrafter"/>
</dbReference>
<dbReference type="Gene3D" id="3.40.50.1820">
    <property type="entry name" value="alpha/beta hydrolase"/>
    <property type="match status" value="1"/>
</dbReference>
<organism evidence="6 7">
    <name type="scientific">Alterirhizorhabdus solaris</name>
    <dbReference type="NCBI Taxonomy" id="2529389"/>
    <lineage>
        <taxon>Bacteria</taxon>
        <taxon>Pseudomonadati</taxon>
        <taxon>Pseudomonadota</taxon>
        <taxon>Alphaproteobacteria</taxon>
        <taxon>Sphingomonadales</taxon>
        <taxon>Rhizorhabdaceae</taxon>
        <taxon>Alterirhizorhabdus</taxon>
    </lineage>
</organism>
<evidence type="ECO:0000256" key="1">
    <source>
        <dbReference type="ARBA" id="ARBA00010088"/>
    </source>
</evidence>
<feature type="active site" description="Proton acceptor" evidence="4">
    <location>
        <position position="358"/>
    </location>
</feature>
<dbReference type="InterPro" id="IPR000639">
    <property type="entry name" value="Epox_hydrolase-like"/>
</dbReference>
<feature type="domain" description="Epoxide hydrolase N-terminal" evidence="5">
    <location>
        <begin position="6"/>
        <end position="111"/>
    </location>
</feature>
<gene>
    <name evidence="6" type="ORF">FOY91_06965</name>
</gene>
<dbReference type="GO" id="GO:0004301">
    <property type="term" value="F:epoxide hydrolase activity"/>
    <property type="evidence" value="ECO:0007669"/>
    <property type="project" value="TreeGrafter"/>
</dbReference>
<dbReference type="PRINTS" id="PR00412">
    <property type="entry name" value="EPOXHYDRLASE"/>
</dbReference>
<protein>
    <submittedName>
        <fullName evidence="6">Epoxide hydrolase</fullName>
    </submittedName>
</protein>
<keyword evidence="2" id="KW-0058">Aromatic hydrocarbons catabolism</keyword>
<dbReference type="RefSeq" id="WP_145149485.1">
    <property type="nucleotide sequence ID" value="NZ_VNIM01000020.1"/>
</dbReference>
<name>A0A558R7V2_9SPHN</name>
<feature type="active site" description="Proton donor" evidence="4">
    <location>
        <position position="307"/>
    </location>
</feature>
<evidence type="ECO:0000256" key="2">
    <source>
        <dbReference type="ARBA" id="ARBA00022797"/>
    </source>
</evidence>
<keyword evidence="7" id="KW-1185">Reference proteome</keyword>
<dbReference type="Pfam" id="PF06441">
    <property type="entry name" value="EHN"/>
    <property type="match status" value="1"/>
</dbReference>
<dbReference type="PIRSF" id="PIRSF001112">
    <property type="entry name" value="Epoxide_hydrolase"/>
    <property type="match status" value="1"/>
</dbReference>